<accession>A0A1D9G932</accession>
<evidence type="ECO:0000313" key="1">
    <source>
        <dbReference type="EMBL" id="AOY84071.1"/>
    </source>
</evidence>
<proteinExistence type="predicted"/>
<organism evidence="1 2">
    <name type="scientific">Moorena producens (strain JHB)</name>
    <dbReference type="NCBI Taxonomy" id="1454205"/>
    <lineage>
        <taxon>Bacteria</taxon>
        <taxon>Bacillati</taxon>
        <taxon>Cyanobacteriota</taxon>
        <taxon>Cyanophyceae</taxon>
        <taxon>Coleofasciculales</taxon>
        <taxon>Coleofasciculaceae</taxon>
        <taxon>Moorena</taxon>
    </lineage>
</organism>
<reference evidence="2" key="1">
    <citation type="submission" date="2016-10" db="EMBL/GenBank/DDBJ databases">
        <title>Comparative genomics uncovers the prolific and rare metabolic potential of the cyanobacterial genus Moorea.</title>
        <authorList>
            <person name="Leao T."/>
            <person name="Castelao G."/>
            <person name="Korobeynikov A."/>
            <person name="Monroe E.A."/>
            <person name="Podell S."/>
            <person name="Glukhov E."/>
            <person name="Allen E."/>
            <person name="Gerwick W.H."/>
            <person name="Gerwick L."/>
        </authorList>
    </citation>
    <scope>NUCLEOTIDE SEQUENCE [LARGE SCALE GENOMIC DNA]</scope>
    <source>
        <strain evidence="2">JHB</strain>
    </source>
</reference>
<dbReference type="EMBL" id="CP017708">
    <property type="protein sequence ID" value="AOY84071.1"/>
    <property type="molecule type" value="Genomic_DNA"/>
</dbReference>
<gene>
    <name evidence="1" type="ORF">BJP36_33245</name>
</gene>
<name>A0A1D9G932_MOOP1</name>
<evidence type="ECO:0000313" key="2">
    <source>
        <dbReference type="Proteomes" id="UP000176944"/>
    </source>
</evidence>
<sequence length="94" mass="10936">MLGIKKSTLHLTKYLNLFPHRDDWNLVAFRGKLQLASRFKTPTMPSLVLDVAEFLINNPRSSWRKDELIAINSHVISNQKLHYKTLRYARGEGD</sequence>
<dbReference type="AlphaFoldDB" id="A0A1D9G932"/>
<dbReference type="Proteomes" id="UP000176944">
    <property type="component" value="Chromosome"/>
</dbReference>
<protein>
    <submittedName>
        <fullName evidence="1">Uncharacterized protein</fullName>
    </submittedName>
</protein>